<dbReference type="SMART" id="SM01092">
    <property type="entry name" value="CO_deh_flav_C"/>
    <property type="match status" value="1"/>
</dbReference>
<comment type="caution">
    <text evidence="5">The sequence shown here is derived from an EMBL/GenBank/DDBJ whole genome shotgun (WGS) entry which is preliminary data.</text>
</comment>
<dbReference type="InterPro" id="IPR016166">
    <property type="entry name" value="FAD-bd_PCMH"/>
</dbReference>
<keyword evidence="2" id="KW-0274">FAD</keyword>
<dbReference type="RefSeq" id="WP_213887456.1">
    <property type="nucleotide sequence ID" value="NZ_JAGFNU010000001.1"/>
</dbReference>
<keyword evidence="1" id="KW-0285">Flavoprotein</keyword>
<sequence length="284" mass="29999">MIPAMFEYHRPADVKSAVSLLQEHGDEARVLAGGHSLIPMMKLRMAAVEHLVDIQDIEELRESKVSGDTVHIGAMVTQHELINNASLAKAAPLIREASLQIADPQVRYVGTIGGNVANGDPANDMPGLMQCLDATYALSGPSGERTVKAREFYESAFMTACEDDEILTSIAFPATTAGFAYEKQKRKIGDYATAAAAVLITMGGKTCTAASIAMTNLSDTPVWSEAAGAALVGTNCGDADIAAAVAAALNDTDPTEDSRGPVEFKRHVAGVIVRRAIERALSRA</sequence>
<dbReference type="PANTHER" id="PTHR42659:SF2">
    <property type="entry name" value="XANTHINE DEHYDROGENASE SUBUNIT C-RELATED"/>
    <property type="match status" value="1"/>
</dbReference>
<dbReference type="InterPro" id="IPR002346">
    <property type="entry name" value="Mopterin_DH_FAD-bd"/>
</dbReference>
<keyword evidence="3" id="KW-0560">Oxidoreductase</keyword>
<evidence type="ECO:0000256" key="3">
    <source>
        <dbReference type="ARBA" id="ARBA00023002"/>
    </source>
</evidence>
<dbReference type="Proteomes" id="UP001589683">
    <property type="component" value="Unassembled WGS sequence"/>
</dbReference>
<reference evidence="5 6" key="1">
    <citation type="submission" date="2024-09" db="EMBL/GenBank/DDBJ databases">
        <authorList>
            <person name="Sun Q."/>
            <person name="Mori K."/>
        </authorList>
    </citation>
    <scope>NUCLEOTIDE SEQUENCE [LARGE SCALE GENOMIC DNA]</scope>
    <source>
        <strain evidence="5 6">CECT 8726</strain>
    </source>
</reference>
<keyword evidence="6" id="KW-1185">Reference proteome</keyword>
<evidence type="ECO:0000256" key="1">
    <source>
        <dbReference type="ARBA" id="ARBA00022630"/>
    </source>
</evidence>
<gene>
    <name evidence="5" type="ORF">ACFFUT_02495</name>
</gene>
<organism evidence="5 6">
    <name type="scientific">Pseudohalocynthiibacter aestuariivivens</name>
    <dbReference type="NCBI Taxonomy" id="1591409"/>
    <lineage>
        <taxon>Bacteria</taxon>
        <taxon>Pseudomonadati</taxon>
        <taxon>Pseudomonadota</taxon>
        <taxon>Alphaproteobacteria</taxon>
        <taxon>Rhodobacterales</taxon>
        <taxon>Paracoccaceae</taxon>
        <taxon>Pseudohalocynthiibacter</taxon>
    </lineage>
</organism>
<dbReference type="Gene3D" id="3.30.465.10">
    <property type="match status" value="1"/>
</dbReference>
<name>A0ABV5JB19_9RHOB</name>
<dbReference type="InterPro" id="IPR005107">
    <property type="entry name" value="CO_DH_flav_C"/>
</dbReference>
<dbReference type="EMBL" id="JBHMEA010000007">
    <property type="protein sequence ID" value="MFB9230655.1"/>
    <property type="molecule type" value="Genomic_DNA"/>
</dbReference>
<dbReference type="SUPFAM" id="SSF55447">
    <property type="entry name" value="CO dehydrogenase flavoprotein C-terminal domain-like"/>
    <property type="match status" value="1"/>
</dbReference>
<dbReference type="Pfam" id="PF03450">
    <property type="entry name" value="CO_deh_flav_C"/>
    <property type="match status" value="1"/>
</dbReference>
<dbReference type="Pfam" id="PF00941">
    <property type="entry name" value="FAD_binding_5"/>
    <property type="match status" value="1"/>
</dbReference>
<dbReference type="Gene3D" id="3.30.390.50">
    <property type="entry name" value="CO dehydrogenase flavoprotein, C-terminal domain"/>
    <property type="match status" value="1"/>
</dbReference>
<dbReference type="InterPro" id="IPR016167">
    <property type="entry name" value="FAD-bd_PCMH_sub1"/>
</dbReference>
<evidence type="ECO:0000313" key="5">
    <source>
        <dbReference type="EMBL" id="MFB9230655.1"/>
    </source>
</evidence>
<dbReference type="InterPro" id="IPR036318">
    <property type="entry name" value="FAD-bd_PCMH-like_sf"/>
</dbReference>
<evidence type="ECO:0000259" key="4">
    <source>
        <dbReference type="PROSITE" id="PS51387"/>
    </source>
</evidence>
<dbReference type="PROSITE" id="PS51387">
    <property type="entry name" value="FAD_PCMH"/>
    <property type="match status" value="1"/>
</dbReference>
<dbReference type="InterPro" id="IPR016169">
    <property type="entry name" value="FAD-bd_PCMH_sub2"/>
</dbReference>
<dbReference type="PANTHER" id="PTHR42659">
    <property type="entry name" value="XANTHINE DEHYDROGENASE SUBUNIT C-RELATED"/>
    <property type="match status" value="1"/>
</dbReference>
<evidence type="ECO:0000256" key="2">
    <source>
        <dbReference type="ARBA" id="ARBA00022827"/>
    </source>
</evidence>
<feature type="domain" description="FAD-binding PCMH-type" evidence="4">
    <location>
        <begin position="1"/>
        <end position="177"/>
    </location>
</feature>
<protein>
    <submittedName>
        <fullName evidence="5">FAD binding domain-containing protein</fullName>
    </submittedName>
</protein>
<accession>A0ABV5JB19</accession>
<dbReference type="Gene3D" id="3.30.43.10">
    <property type="entry name" value="Uridine Diphospho-n-acetylenolpyruvylglucosamine Reductase, domain 2"/>
    <property type="match status" value="1"/>
</dbReference>
<evidence type="ECO:0000313" key="6">
    <source>
        <dbReference type="Proteomes" id="UP001589683"/>
    </source>
</evidence>
<proteinExistence type="predicted"/>
<dbReference type="SUPFAM" id="SSF56176">
    <property type="entry name" value="FAD-binding/transporter-associated domain-like"/>
    <property type="match status" value="1"/>
</dbReference>
<dbReference type="InterPro" id="IPR051312">
    <property type="entry name" value="Diverse_Substr_Oxidored"/>
</dbReference>
<dbReference type="InterPro" id="IPR036683">
    <property type="entry name" value="CO_DH_flav_C_dom_sf"/>
</dbReference>